<dbReference type="PANTHER" id="PTHR43179:SF12">
    <property type="entry name" value="GALACTOFURANOSYLTRANSFERASE GLFT2"/>
    <property type="match status" value="1"/>
</dbReference>
<evidence type="ECO:0000313" key="7">
    <source>
        <dbReference type="Proteomes" id="UP000602087"/>
    </source>
</evidence>
<organism evidence="6 7">
    <name type="scientific">Sanguibacter suaedae</name>
    <dbReference type="NCBI Taxonomy" id="2795737"/>
    <lineage>
        <taxon>Bacteria</taxon>
        <taxon>Bacillati</taxon>
        <taxon>Actinomycetota</taxon>
        <taxon>Actinomycetes</taxon>
        <taxon>Micrococcales</taxon>
        <taxon>Sanguibacteraceae</taxon>
        <taxon>Sanguibacter</taxon>
    </lineage>
</organism>
<dbReference type="Pfam" id="PF00535">
    <property type="entry name" value="Glycos_transf_2"/>
    <property type="match status" value="1"/>
</dbReference>
<dbReference type="SUPFAM" id="SSF53448">
    <property type="entry name" value="Nucleotide-diphospho-sugar transferases"/>
    <property type="match status" value="1"/>
</dbReference>
<dbReference type="Gene3D" id="3.90.550.10">
    <property type="entry name" value="Spore Coat Polysaccharide Biosynthesis Protein SpsA, Chain A"/>
    <property type="match status" value="1"/>
</dbReference>
<proteinExistence type="inferred from homology"/>
<dbReference type="EMBL" id="JAEINH010000004">
    <property type="protein sequence ID" value="MBI9114771.1"/>
    <property type="molecule type" value="Genomic_DNA"/>
</dbReference>
<evidence type="ECO:0000313" key="6">
    <source>
        <dbReference type="EMBL" id="MBI9114771.1"/>
    </source>
</evidence>
<keyword evidence="3" id="KW-0328">Glycosyltransferase</keyword>
<evidence type="ECO:0000256" key="4">
    <source>
        <dbReference type="ARBA" id="ARBA00022679"/>
    </source>
</evidence>
<keyword evidence="4" id="KW-0808">Transferase</keyword>
<reference evidence="6" key="1">
    <citation type="submission" date="2020-12" db="EMBL/GenBank/DDBJ databases">
        <title>Sanguibacter suaedae sp. nov., isolated from Suaeda aralocaspica.</title>
        <authorList>
            <person name="Ma Q."/>
        </authorList>
    </citation>
    <scope>NUCLEOTIDE SEQUENCE</scope>
    <source>
        <strain evidence="6">YZGR15</strain>
    </source>
</reference>
<name>A0A934IBE2_9MICO</name>
<dbReference type="RefSeq" id="WP_198733314.1">
    <property type="nucleotide sequence ID" value="NZ_JAEINH010000004.1"/>
</dbReference>
<evidence type="ECO:0000256" key="1">
    <source>
        <dbReference type="ARBA" id="ARBA00004776"/>
    </source>
</evidence>
<protein>
    <submittedName>
        <fullName evidence="6">Glycosyltransferase family 2 protein</fullName>
    </submittedName>
</protein>
<comment type="caution">
    <text evidence="6">The sequence shown here is derived from an EMBL/GenBank/DDBJ whole genome shotgun (WGS) entry which is preliminary data.</text>
</comment>
<dbReference type="AlphaFoldDB" id="A0A934IBE2"/>
<dbReference type="Proteomes" id="UP000602087">
    <property type="component" value="Unassembled WGS sequence"/>
</dbReference>
<evidence type="ECO:0000259" key="5">
    <source>
        <dbReference type="Pfam" id="PF00535"/>
    </source>
</evidence>
<dbReference type="GO" id="GO:0016757">
    <property type="term" value="F:glycosyltransferase activity"/>
    <property type="evidence" value="ECO:0007669"/>
    <property type="project" value="UniProtKB-KW"/>
</dbReference>
<comment type="similarity">
    <text evidence="2">Belongs to the glycosyltransferase 2 family.</text>
</comment>
<dbReference type="PANTHER" id="PTHR43179">
    <property type="entry name" value="RHAMNOSYLTRANSFERASE WBBL"/>
    <property type="match status" value="1"/>
</dbReference>
<evidence type="ECO:0000256" key="2">
    <source>
        <dbReference type="ARBA" id="ARBA00006739"/>
    </source>
</evidence>
<accession>A0A934IBE2</accession>
<dbReference type="InterPro" id="IPR001173">
    <property type="entry name" value="Glyco_trans_2-like"/>
</dbReference>
<evidence type="ECO:0000256" key="3">
    <source>
        <dbReference type="ARBA" id="ARBA00022676"/>
    </source>
</evidence>
<feature type="domain" description="Glycosyltransferase 2-like" evidence="5">
    <location>
        <begin position="9"/>
        <end position="129"/>
    </location>
</feature>
<sequence>MTPPRVRAVVVTWNGAHLVGPCLDSLLAQDLPDGEVEVVVVDNGSTDGTVALLERDYPGVRVLATGRNLGFAGGVEVGLAGLDSPYAVLLNNDATFEPDAVRLLVEHLDRPENAAVGAATARILLTDQDAQGRVLVNSTGNVLTASGAATDRDWLVPADVEHSPVDVFGFCGGAAALRAAALEEVGTFDPDLFLYYEDTDLSWRMRAAGWSVHYVRGAVAHHQHAASSDATSPLFRFYNTRNSLLVVARHAPWPVVVRSSARQVAGLARHTLARSEDRRLLAARARALIAFVRLLPRTLQRRRAVWSGERRAGRRPVYDVGVGRAD</sequence>
<keyword evidence="7" id="KW-1185">Reference proteome</keyword>
<dbReference type="InterPro" id="IPR029044">
    <property type="entry name" value="Nucleotide-diphossugar_trans"/>
</dbReference>
<gene>
    <name evidence="6" type="ORF">JAV76_07065</name>
</gene>
<comment type="pathway">
    <text evidence="1">Cell wall biogenesis; cell wall polysaccharide biosynthesis.</text>
</comment>
<dbReference type="CDD" id="cd04186">
    <property type="entry name" value="GT_2_like_c"/>
    <property type="match status" value="1"/>
</dbReference>